<evidence type="ECO:0000256" key="3">
    <source>
        <dbReference type="ARBA" id="ARBA00022630"/>
    </source>
</evidence>
<feature type="region of interest" description="Disordered" evidence="6">
    <location>
        <begin position="268"/>
        <end position="294"/>
    </location>
</feature>
<comment type="pathway">
    <text evidence="1">Secondary metabolite biosynthesis.</text>
</comment>
<organism evidence="9 10">
    <name type="scientific">Eutypa lata (strain UCR-EL1)</name>
    <name type="common">Grapevine dieback disease fungus</name>
    <name type="synonym">Eutypa armeniacae</name>
    <dbReference type="NCBI Taxonomy" id="1287681"/>
    <lineage>
        <taxon>Eukaryota</taxon>
        <taxon>Fungi</taxon>
        <taxon>Dikarya</taxon>
        <taxon>Ascomycota</taxon>
        <taxon>Pezizomycotina</taxon>
        <taxon>Sordariomycetes</taxon>
        <taxon>Xylariomycetidae</taxon>
        <taxon>Xylariales</taxon>
        <taxon>Diatrypaceae</taxon>
        <taxon>Eutypa</taxon>
    </lineage>
</organism>
<proteinExistence type="inferred from homology"/>
<dbReference type="Proteomes" id="UP000012174">
    <property type="component" value="Unassembled WGS sequence"/>
</dbReference>
<dbReference type="OMA" id="EIYEWND"/>
<keyword evidence="3" id="KW-0285">Flavoprotein</keyword>
<evidence type="ECO:0000313" key="10">
    <source>
        <dbReference type="Proteomes" id="UP000012174"/>
    </source>
</evidence>
<sequence>MSQPSSATPEAGDQDYIDVPNPNGEETDNSDNNNNKNDNNRLHVAIVGGGITGLALALGLSARGVRYTLYERASGLREIGAGIGLSPNAERALRAIDVRAHAVFKRVAAPSSSGGDWFEWVDGTTDQLAFRLSTRLVEPEGNVRFGKAVDRIEGWGVGEEDGDDGKVVLRFKDGTTEEADVVIGCDGIYSRVRQLLLGEENPASYAAYTQKFSFRTILPMEQVLTHSDIVHRIKTRVMFNGPGAHIITYPIGAKADILNVLFVISEPSPPSSSSPSHPQSTPISKSQEKRKPAVAKASKSEAIEAFKSWHPTIRSIVDLLPDAEAVDSDETKALRWDIYDMHDHPAPYYTRGGVCLAGDAAHASTPHLGSGAGFGIEDALTLATVLEAVDKEIIDAGEGARVTGTVTDDDDNDNHGEPEVVIKDESSTNTREQVRKVKKPDLCRAALAAYNDVRYERTQWLPGASREACGLFQWEGEAGRRGRDDPAWFGEEITRRFYHIWNYDIDGMVRDVLAQFRGRVGSNMPVGVGKGRGEGISGHLSM</sequence>
<dbReference type="eggNOG" id="KOG2614">
    <property type="taxonomic scope" value="Eukaryota"/>
</dbReference>
<dbReference type="InterPro" id="IPR002938">
    <property type="entry name" value="FAD-bd"/>
</dbReference>
<name>M7TQV0_EUTLA</name>
<feature type="compositionally biased region" description="Low complexity" evidence="6">
    <location>
        <begin position="273"/>
        <end position="284"/>
    </location>
</feature>
<dbReference type="Gene3D" id="3.50.50.60">
    <property type="entry name" value="FAD/NAD(P)-binding domain"/>
    <property type="match status" value="1"/>
</dbReference>
<feature type="transmembrane region" description="Helical" evidence="7">
    <location>
        <begin position="42"/>
        <end position="62"/>
    </location>
</feature>
<feature type="region of interest" description="Disordered" evidence="6">
    <location>
        <begin position="1"/>
        <end position="38"/>
    </location>
</feature>
<dbReference type="InterPro" id="IPR051104">
    <property type="entry name" value="FAD_monoxygenase"/>
</dbReference>
<comment type="similarity">
    <text evidence="2">Belongs to the paxM FAD-dependent monooxygenase family.</text>
</comment>
<dbReference type="GO" id="GO:0044550">
    <property type="term" value="P:secondary metabolite biosynthetic process"/>
    <property type="evidence" value="ECO:0007669"/>
    <property type="project" value="TreeGrafter"/>
</dbReference>
<dbReference type="PANTHER" id="PTHR46720:SF3">
    <property type="entry name" value="FAD-BINDING DOMAIN-CONTAINING PROTEIN-RELATED"/>
    <property type="match status" value="1"/>
</dbReference>
<keyword evidence="7" id="KW-0812">Transmembrane</keyword>
<dbReference type="GO" id="GO:0071949">
    <property type="term" value="F:FAD binding"/>
    <property type="evidence" value="ECO:0007669"/>
    <property type="project" value="InterPro"/>
</dbReference>
<dbReference type="OrthoDB" id="417877at2759"/>
<evidence type="ECO:0000313" key="9">
    <source>
        <dbReference type="EMBL" id="EMR72301.1"/>
    </source>
</evidence>
<gene>
    <name evidence="9" type="ORF">UCREL1_664</name>
</gene>
<keyword evidence="5" id="KW-0560">Oxidoreductase</keyword>
<evidence type="ECO:0000256" key="4">
    <source>
        <dbReference type="ARBA" id="ARBA00022827"/>
    </source>
</evidence>
<reference evidence="10" key="1">
    <citation type="journal article" date="2013" name="Genome Announc.">
        <title>Draft genome sequence of the grapevine dieback fungus Eutypa lata UCR-EL1.</title>
        <authorList>
            <person name="Blanco-Ulate B."/>
            <person name="Rolshausen P.E."/>
            <person name="Cantu D."/>
        </authorList>
    </citation>
    <scope>NUCLEOTIDE SEQUENCE [LARGE SCALE GENOMIC DNA]</scope>
    <source>
        <strain evidence="10">UCR-EL1</strain>
    </source>
</reference>
<dbReference type="EMBL" id="KB705478">
    <property type="protein sequence ID" value="EMR72301.1"/>
    <property type="molecule type" value="Genomic_DNA"/>
</dbReference>
<keyword evidence="7" id="KW-0472">Membrane</keyword>
<dbReference type="HOGENOM" id="CLU_009665_6_3_1"/>
<dbReference type="InterPro" id="IPR036188">
    <property type="entry name" value="FAD/NAD-bd_sf"/>
</dbReference>
<accession>M7TQV0</accession>
<dbReference type="STRING" id="1287681.M7TQV0"/>
<dbReference type="KEGG" id="ela:UCREL1_664"/>
<evidence type="ECO:0000256" key="7">
    <source>
        <dbReference type="SAM" id="Phobius"/>
    </source>
</evidence>
<dbReference type="PRINTS" id="PR00420">
    <property type="entry name" value="RNGMNOXGNASE"/>
</dbReference>
<dbReference type="Pfam" id="PF01494">
    <property type="entry name" value="FAD_binding_3"/>
    <property type="match status" value="1"/>
</dbReference>
<dbReference type="SUPFAM" id="SSF51905">
    <property type="entry name" value="FAD/NAD(P)-binding domain"/>
    <property type="match status" value="1"/>
</dbReference>
<keyword evidence="10" id="KW-1185">Reference proteome</keyword>
<feature type="domain" description="FAD-binding" evidence="8">
    <location>
        <begin position="42"/>
        <end position="390"/>
    </location>
</feature>
<keyword evidence="7" id="KW-1133">Transmembrane helix</keyword>
<evidence type="ECO:0000256" key="2">
    <source>
        <dbReference type="ARBA" id="ARBA00007992"/>
    </source>
</evidence>
<dbReference type="SUPFAM" id="SSF54373">
    <property type="entry name" value="FAD-linked reductases, C-terminal domain"/>
    <property type="match status" value="1"/>
</dbReference>
<evidence type="ECO:0000256" key="6">
    <source>
        <dbReference type="SAM" id="MobiDB-lite"/>
    </source>
</evidence>
<dbReference type="AlphaFoldDB" id="M7TQV0"/>
<protein>
    <submittedName>
        <fullName evidence="9">Putative salicylate hydroxylase protein</fullName>
    </submittedName>
</protein>
<dbReference type="PANTHER" id="PTHR46720">
    <property type="entry name" value="HYDROXYLASE, PUTATIVE (AFU_ORTHOLOGUE AFUA_3G01460)-RELATED"/>
    <property type="match status" value="1"/>
</dbReference>
<evidence type="ECO:0000259" key="8">
    <source>
        <dbReference type="Pfam" id="PF01494"/>
    </source>
</evidence>
<dbReference type="GO" id="GO:0016491">
    <property type="term" value="F:oxidoreductase activity"/>
    <property type="evidence" value="ECO:0007669"/>
    <property type="project" value="UniProtKB-KW"/>
</dbReference>
<keyword evidence="4" id="KW-0274">FAD</keyword>
<evidence type="ECO:0000256" key="5">
    <source>
        <dbReference type="ARBA" id="ARBA00023002"/>
    </source>
</evidence>
<evidence type="ECO:0000256" key="1">
    <source>
        <dbReference type="ARBA" id="ARBA00005179"/>
    </source>
</evidence>